<organism evidence="5 6">
    <name type="scientific">Belliella marina</name>
    <dbReference type="NCBI Taxonomy" id="1644146"/>
    <lineage>
        <taxon>Bacteria</taxon>
        <taxon>Pseudomonadati</taxon>
        <taxon>Bacteroidota</taxon>
        <taxon>Cytophagia</taxon>
        <taxon>Cytophagales</taxon>
        <taxon>Cyclobacteriaceae</taxon>
        <taxon>Belliella</taxon>
    </lineage>
</organism>
<reference evidence="6" key="1">
    <citation type="journal article" date="2019" name="Int. J. Syst. Evol. Microbiol.">
        <title>The Global Catalogue of Microorganisms (GCM) 10K type strain sequencing project: providing services to taxonomists for standard genome sequencing and annotation.</title>
        <authorList>
            <consortium name="The Broad Institute Genomics Platform"/>
            <consortium name="The Broad Institute Genome Sequencing Center for Infectious Disease"/>
            <person name="Wu L."/>
            <person name="Ma J."/>
        </authorList>
    </citation>
    <scope>NUCLEOTIDE SEQUENCE [LARGE SCALE GENOMIC DNA]</scope>
    <source>
        <strain evidence="6">CGMCC 1.15180</strain>
    </source>
</reference>
<evidence type="ECO:0000256" key="3">
    <source>
        <dbReference type="SAM" id="SignalP"/>
    </source>
</evidence>
<keyword evidence="6" id="KW-1185">Reference proteome</keyword>
<dbReference type="InterPro" id="IPR011042">
    <property type="entry name" value="6-blade_b-propeller_TolB-like"/>
</dbReference>
<dbReference type="Gene3D" id="3.40.50.1820">
    <property type="entry name" value="alpha/beta hydrolase"/>
    <property type="match status" value="1"/>
</dbReference>
<evidence type="ECO:0000256" key="2">
    <source>
        <dbReference type="SAM" id="MobiDB-lite"/>
    </source>
</evidence>
<evidence type="ECO:0000259" key="4">
    <source>
        <dbReference type="Pfam" id="PF00326"/>
    </source>
</evidence>
<feature type="region of interest" description="Disordered" evidence="2">
    <location>
        <begin position="362"/>
        <end position="381"/>
    </location>
</feature>
<dbReference type="RefSeq" id="WP_376888437.1">
    <property type="nucleotide sequence ID" value="NZ_JBHUHR010000045.1"/>
</dbReference>
<keyword evidence="3" id="KW-0732">Signal</keyword>
<dbReference type="SUPFAM" id="SSF53474">
    <property type="entry name" value="alpha/beta-Hydrolases"/>
    <property type="match status" value="1"/>
</dbReference>
<name>A0ABW4VRN9_9BACT</name>
<evidence type="ECO:0000256" key="1">
    <source>
        <dbReference type="ARBA" id="ARBA00022801"/>
    </source>
</evidence>
<proteinExistence type="predicted"/>
<dbReference type="PANTHER" id="PTHR42776">
    <property type="entry name" value="SERINE PEPTIDASE S9 FAMILY MEMBER"/>
    <property type="match status" value="1"/>
</dbReference>
<dbReference type="InterPro" id="IPR029058">
    <property type="entry name" value="AB_hydrolase_fold"/>
</dbReference>
<protein>
    <submittedName>
        <fullName evidence="5">Prolyl oligopeptidase family serine peptidase</fullName>
    </submittedName>
</protein>
<comment type="caution">
    <text evidence="5">The sequence shown here is derived from an EMBL/GenBank/DDBJ whole genome shotgun (WGS) entry which is preliminary data.</text>
</comment>
<dbReference type="Pfam" id="PF00326">
    <property type="entry name" value="Peptidase_S9"/>
    <property type="match status" value="1"/>
</dbReference>
<dbReference type="InterPro" id="IPR001375">
    <property type="entry name" value="Peptidase_S9_cat"/>
</dbReference>
<dbReference type="Proteomes" id="UP001597361">
    <property type="component" value="Unassembled WGS sequence"/>
</dbReference>
<dbReference type="Gene3D" id="2.120.10.30">
    <property type="entry name" value="TolB, C-terminal domain"/>
    <property type="match status" value="2"/>
</dbReference>
<dbReference type="SUPFAM" id="SSF82171">
    <property type="entry name" value="DPP6 N-terminal domain-like"/>
    <property type="match status" value="1"/>
</dbReference>
<evidence type="ECO:0000313" key="5">
    <source>
        <dbReference type="EMBL" id="MFD2036937.1"/>
    </source>
</evidence>
<dbReference type="EMBL" id="JBHUHR010000045">
    <property type="protein sequence ID" value="MFD2036937.1"/>
    <property type="molecule type" value="Genomic_DNA"/>
</dbReference>
<feature type="chain" id="PRO_5047187502" evidence="3">
    <location>
        <begin position="21"/>
        <end position="983"/>
    </location>
</feature>
<feature type="signal peptide" evidence="3">
    <location>
        <begin position="1"/>
        <end position="20"/>
    </location>
</feature>
<gene>
    <name evidence="5" type="ORF">ACFSKL_19185</name>
</gene>
<sequence length="983" mass="111390">MKKQLIYSLLAFLLIFNSYAQDSKDPKPMGWQDIPSWKSISTYSVKISPDGKWIAYAMLPVEGDGELIIQKTGDITSKKSYSIGSTNTPNAVFSENSQWIAFKEYPKEKEKKANEKGGKPLPEKVILIELDTEKKTTFEKVSSFSFNGESSTHLALNLSKEGSNGDAKGSDLLLVQLKSGKNQNLGNVLEFSFNKAGSYMVYTIDAANQSGNGIYLMDVSNGKTQVLESDAASYKSINWTEKGDAFALLKMVKDKKYKQDHGKLIGVKNLGNPQLTIYDPAKDSVNFPKDYTISPNRRAQWSEDQNRLFYGIHPLVLAKKEEKKDEEKEDKEASQKADSEKLSLILADSTIKSIADLQKAIAKADSSKTKTPSTSKDDHKKPDLTIWHWQDSRLQSRQQVLENQDKNFSFWSMYDLKSSKHITLQDSSMKGLTLLPKERYALGTDQRAYELDVNLNGQNYQDIYLVDLTNGDRKLLFENLYLPSYSSYPRPSPDGTKLIYGHDGHFYIYDMLTGTKNNITEALPVSFVNVEDDHNVTKPLHGALGWSSDSRYVLLRDGWDIWQVPLNNREKAINLTQNGRKDKIRYQNRFVLDEEEKGYDWKKAQYFRSYGEKSKKSGIVKVEPSKAGLQAGAKSLLWEDANINRFSKAKSSDVYFFTKEKFNLPTEFYLTDAQISSQTKLTENTPDADKYLWSSGAKLIDYVSDKGDTLQGALFLPANYQEGTKYPTIIYYYEKLSQTLHNYAAPGFSGTGWNPNIYTSNGYAVFIPDIVYTMDDPGMSAVWCVLPGVKEAIKTGVIDEKRMGLHGHSWGGYQTSFLITQTDMFKAAAAGAPLTNMISMYDLIYWNSGGGNMSIFEASQGRFKGAPWENWESYQRNSPVYHVKNVNTPLLMLHNDKDGAVDFTQGIEYYNALRRLKKPVIMVQYKGENHGLSKLENRKDYSVRMMEFFDHHLKGDSAADWIKEGVEKLKLEEHLESRTFGNN</sequence>
<dbReference type="PANTHER" id="PTHR42776:SF27">
    <property type="entry name" value="DIPEPTIDYL PEPTIDASE FAMILY MEMBER 6"/>
    <property type="match status" value="1"/>
</dbReference>
<keyword evidence="1" id="KW-0378">Hydrolase</keyword>
<feature type="domain" description="Peptidase S9 prolyl oligopeptidase catalytic" evidence="4">
    <location>
        <begin position="788"/>
        <end position="955"/>
    </location>
</feature>
<evidence type="ECO:0000313" key="6">
    <source>
        <dbReference type="Proteomes" id="UP001597361"/>
    </source>
</evidence>
<accession>A0ABW4VRN9</accession>